<reference evidence="4" key="1">
    <citation type="submission" date="2022-07" db="EMBL/GenBank/DDBJ databases">
        <title>The genome of Lyophyllum shimeji provides insight into the initial evolution of ectomycorrhizal fungal genome.</title>
        <authorList>
            <person name="Kobayashi Y."/>
            <person name="Shibata T."/>
            <person name="Hirakawa H."/>
            <person name="Shigenobu S."/>
            <person name="Nishiyama T."/>
            <person name="Yamada A."/>
            <person name="Hasebe M."/>
            <person name="Kawaguchi M."/>
        </authorList>
    </citation>
    <scope>NUCLEOTIDE SEQUENCE</scope>
    <source>
        <strain evidence="4">AT787</strain>
    </source>
</reference>
<dbReference type="AlphaFoldDB" id="A0A9P3PKP8"/>
<feature type="compositionally biased region" description="Low complexity" evidence="2">
    <location>
        <begin position="7"/>
        <end position="18"/>
    </location>
</feature>
<feature type="region of interest" description="Disordered" evidence="2">
    <location>
        <begin position="267"/>
        <end position="293"/>
    </location>
</feature>
<feature type="compositionally biased region" description="Polar residues" evidence="2">
    <location>
        <begin position="27"/>
        <end position="60"/>
    </location>
</feature>
<evidence type="ECO:0000259" key="3">
    <source>
        <dbReference type="Pfam" id="PF15249"/>
    </source>
</evidence>
<organism evidence="4 5">
    <name type="scientific">Lyophyllum shimeji</name>
    <name type="common">Hon-shimeji</name>
    <name type="synonym">Tricholoma shimeji</name>
    <dbReference type="NCBI Taxonomy" id="47721"/>
    <lineage>
        <taxon>Eukaryota</taxon>
        <taxon>Fungi</taxon>
        <taxon>Dikarya</taxon>
        <taxon>Basidiomycota</taxon>
        <taxon>Agaricomycotina</taxon>
        <taxon>Agaricomycetes</taxon>
        <taxon>Agaricomycetidae</taxon>
        <taxon>Agaricales</taxon>
        <taxon>Tricholomatineae</taxon>
        <taxon>Lyophyllaceae</taxon>
        <taxon>Lyophyllum</taxon>
    </lineage>
</organism>
<keyword evidence="5" id="KW-1185">Reference proteome</keyword>
<proteinExistence type="predicted"/>
<accession>A0A9P3PKP8</accession>
<feature type="region of interest" description="Disordered" evidence="2">
    <location>
        <begin position="317"/>
        <end position="357"/>
    </location>
</feature>
<dbReference type="Pfam" id="PF15249">
    <property type="entry name" value="GLTSCR1"/>
    <property type="match status" value="1"/>
</dbReference>
<feature type="coiled-coil region" evidence="1">
    <location>
        <begin position="207"/>
        <end position="234"/>
    </location>
</feature>
<evidence type="ECO:0000256" key="2">
    <source>
        <dbReference type="SAM" id="MobiDB-lite"/>
    </source>
</evidence>
<dbReference type="Proteomes" id="UP001063166">
    <property type="component" value="Unassembled WGS sequence"/>
</dbReference>
<name>A0A9P3PKP8_LYOSH</name>
<evidence type="ECO:0000256" key="1">
    <source>
        <dbReference type="SAM" id="Coils"/>
    </source>
</evidence>
<dbReference type="InterPro" id="IPR015671">
    <property type="entry name" value="GSCR1_dom"/>
</dbReference>
<evidence type="ECO:0000313" key="4">
    <source>
        <dbReference type="EMBL" id="GLB37476.1"/>
    </source>
</evidence>
<feature type="compositionally biased region" description="Low complexity" evidence="2">
    <location>
        <begin position="269"/>
        <end position="287"/>
    </location>
</feature>
<keyword evidence="1" id="KW-0175">Coiled coil</keyword>
<evidence type="ECO:0000313" key="5">
    <source>
        <dbReference type="Proteomes" id="UP001063166"/>
    </source>
</evidence>
<dbReference type="OrthoDB" id="2556847at2759"/>
<comment type="caution">
    <text evidence="4">The sequence shown here is derived from an EMBL/GenBank/DDBJ whole genome shotgun (WGS) entry which is preliminary data.</text>
</comment>
<feature type="region of interest" description="Disordered" evidence="2">
    <location>
        <begin position="1"/>
        <end position="79"/>
    </location>
</feature>
<gene>
    <name evidence="4" type="ORF">LshimejAT787_0405270</name>
</gene>
<sequence>MSDAFASSSHLQSSSSTSDKANVFPAASTTSTPDSFTACVGQSSAGPSTWRTSHPYQGSSPIAVPSRRSTNVKKRTTEEQEIMEMTSARMVSRLASDHALALYPDVDAPFRDTVDVVNRLLPYHVFQHPKEDLDDLIKGGKGKRKATEEDIKKEIEETKFALECHRRLGALEAKFRSIRTRPGKRAVPDAQAVLLASLALDTERSETTLLNNELRTARAELERREKEKRIAANAARSVYYGPAPTIPASSMPAQYYRPYPYPYTQVYGTPPQSSSTSTFSVSPAPTSHHTPAQSAIPVQLPVASLPALHALGIVPVPAASVPPDGHPQPPAVLRGSTSNVGANERTGNGVEFVDVQK</sequence>
<protein>
    <recommendedName>
        <fullName evidence="3">GLTSCR protein conserved domain-containing protein</fullName>
    </recommendedName>
</protein>
<feature type="domain" description="GLTSCR protein conserved" evidence="3">
    <location>
        <begin position="97"/>
        <end position="210"/>
    </location>
</feature>
<dbReference type="EMBL" id="BRPK01000004">
    <property type="protein sequence ID" value="GLB37476.1"/>
    <property type="molecule type" value="Genomic_DNA"/>
</dbReference>